<protein>
    <submittedName>
        <fullName evidence="1">Uncharacterized protein</fullName>
    </submittedName>
</protein>
<keyword evidence="2" id="KW-1185">Reference proteome</keyword>
<reference evidence="1 2" key="1">
    <citation type="submission" date="2016-03" db="EMBL/GenBank/DDBJ databases">
        <title>Whole genome sequencing of Grifola frondosa 9006-11.</title>
        <authorList>
            <person name="Min B."/>
            <person name="Park H."/>
            <person name="Kim J.-G."/>
            <person name="Cho H."/>
            <person name="Oh Y.-L."/>
            <person name="Kong W.-S."/>
            <person name="Choi I.-G."/>
        </authorList>
    </citation>
    <scope>NUCLEOTIDE SEQUENCE [LARGE SCALE GENOMIC DNA]</scope>
    <source>
        <strain evidence="1 2">9006-11</strain>
    </source>
</reference>
<organism evidence="1 2">
    <name type="scientific">Grifola frondosa</name>
    <name type="common">Maitake</name>
    <name type="synonym">Polyporus frondosus</name>
    <dbReference type="NCBI Taxonomy" id="5627"/>
    <lineage>
        <taxon>Eukaryota</taxon>
        <taxon>Fungi</taxon>
        <taxon>Dikarya</taxon>
        <taxon>Basidiomycota</taxon>
        <taxon>Agaricomycotina</taxon>
        <taxon>Agaricomycetes</taxon>
        <taxon>Polyporales</taxon>
        <taxon>Grifolaceae</taxon>
        <taxon>Grifola</taxon>
    </lineage>
</organism>
<sequence>MNTFNVIKPLALNFGEVLDLCLCQDLVADSNTYAVSITSGKLQGPCDAEADVGKPDYYSDSAQDSVLPKRVLGRPNYGEAVHSTFWYTSMQYGTRPE</sequence>
<dbReference type="Proteomes" id="UP000092993">
    <property type="component" value="Unassembled WGS sequence"/>
</dbReference>
<proteinExistence type="predicted"/>
<accession>A0A1C7M717</accession>
<gene>
    <name evidence="1" type="ORF">A0H81_07727</name>
</gene>
<dbReference type="EMBL" id="LUGG01000009">
    <property type="protein sequence ID" value="OBZ72731.1"/>
    <property type="molecule type" value="Genomic_DNA"/>
</dbReference>
<evidence type="ECO:0000313" key="2">
    <source>
        <dbReference type="Proteomes" id="UP000092993"/>
    </source>
</evidence>
<evidence type="ECO:0000313" key="1">
    <source>
        <dbReference type="EMBL" id="OBZ72731.1"/>
    </source>
</evidence>
<name>A0A1C7M717_GRIFR</name>
<comment type="caution">
    <text evidence="1">The sequence shown here is derived from an EMBL/GenBank/DDBJ whole genome shotgun (WGS) entry which is preliminary data.</text>
</comment>
<dbReference type="AlphaFoldDB" id="A0A1C7M717"/>